<feature type="compositionally biased region" description="Basic residues" evidence="7">
    <location>
        <begin position="326"/>
        <end position="335"/>
    </location>
</feature>
<dbReference type="Proteomes" id="UP000002866">
    <property type="component" value="Chromosome 6"/>
</dbReference>
<accession>I2H6E9</accession>
<reference evidence="8 9" key="1">
    <citation type="journal article" date="2011" name="Proc. Natl. Acad. Sci. U.S.A.">
        <title>Evolutionary erosion of yeast sex chromosomes by mating-type switching accidents.</title>
        <authorList>
            <person name="Gordon J.L."/>
            <person name="Armisen D."/>
            <person name="Proux-Wera E."/>
            <person name="Oheigeartaigh S.S."/>
            <person name="Byrne K.P."/>
            <person name="Wolfe K.H."/>
        </authorList>
    </citation>
    <scope>NUCLEOTIDE SEQUENCE [LARGE SCALE GENOMIC DNA]</scope>
    <source>
        <strain evidence="9">ATCC 34711 / CBS 6284 / DSM 70876 / NBRC 10599 / NRRL Y-10934 / UCD 77-7</strain>
    </source>
</reference>
<keyword evidence="9" id="KW-1185">Reference proteome</keyword>
<dbReference type="GeneID" id="14497060"/>
<dbReference type="InterPro" id="IPR034666">
    <property type="entry name" value="ARPC2/4"/>
</dbReference>
<dbReference type="GO" id="GO:0072697">
    <property type="term" value="P:protein localization to cell cortex"/>
    <property type="evidence" value="ECO:0007669"/>
    <property type="project" value="EnsemblFungi"/>
</dbReference>
<feature type="region of interest" description="Disordered" evidence="7">
    <location>
        <begin position="308"/>
        <end position="335"/>
    </location>
</feature>
<dbReference type="OMA" id="FRSYFHY"/>
<dbReference type="GO" id="GO:0006898">
    <property type="term" value="P:receptor-mediated endocytosis"/>
    <property type="evidence" value="ECO:0007669"/>
    <property type="project" value="EnsemblFungi"/>
</dbReference>
<evidence type="ECO:0000256" key="5">
    <source>
        <dbReference type="ARBA" id="ARBA00023212"/>
    </source>
</evidence>
<name>I2H6E9_HENB6</name>
<dbReference type="AlphaFoldDB" id="I2H6E9"/>
<dbReference type="RefSeq" id="XP_004181470.1">
    <property type="nucleotide sequence ID" value="XM_004181422.1"/>
</dbReference>
<keyword evidence="4 6" id="KW-0009">Actin-binding</keyword>
<evidence type="ECO:0000256" key="3">
    <source>
        <dbReference type="ARBA" id="ARBA00022490"/>
    </source>
</evidence>
<dbReference type="EMBL" id="HE806321">
    <property type="protein sequence ID" value="CCH61951.1"/>
    <property type="molecule type" value="Genomic_DNA"/>
</dbReference>
<dbReference type="GO" id="GO:0051015">
    <property type="term" value="F:actin filament binding"/>
    <property type="evidence" value="ECO:0007669"/>
    <property type="project" value="EnsemblFungi"/>
</dbReference>
<comment type="subunit">
    <text evidence="6">Component of the Arp2/3 complex.</text>
</comment>
<evidence type="ECO:0000256" key="2">
    <source>
        <dbReference type="ARBA" id="ARBA00007192"/>
    </source>
</evidence>
<feature type="compositionally biased region" description="Basic and acidic residues" evidence="7">
    <location>
        <begin position="315"/>
        <end position="325"/>
    </location>
</feature>
<dbReference type="GO" id="GO:0005516">
    <property type="term" value="F:calmodulin binding"/>
    <property type="evidence" value="ECO:0007669"/>
    <property type="project" value="EnsemblFungi"/>
</dbReference>
<evidence type="ECO:0000313" key="8">
    <source>
        <dbReference type="EMBL" id="CCH61951.1"/>
    </source>
</evidence>
<dbReference type="GO" id="GO:0034314">
    <property type="term" value="P:Arp2/3 complex-mediated actin nucleation"/>
    <property type="evidence" value="ECO:0007669"/>
    <property type="project" value="EnsemblFungi"/>
</dbReference>
<comment type="subcellular location">
    <subcellularLocation>
        <location evidence="1 6">Cytoplasm</location>
        <location evidence="1 6">Cytoskeleton</location>
    </subcellularLocation>
</comment>
<evidence type="ECO:0000256" key="6">
    <source>
        <dbReference type="RuleBase" id="RU364015"/>
    </source>
</evidence>
<dbReference type="GO" id="GO:0005885">
    <property type="term" value="C:Arp2/3 protein complex"/>
    <property type="evidence" value="ECO:0007669"/>
    <property type="project" value="EnsemblFungi"/>
</dbReference>
<dbReference type="SUPFAM" id="SSF69645">
    <property type="entry name" value="Arp2/3 complex subunits"/>
    <property type="match status" value="2"/>
</dbReference>
<dbReference type="InParanoid" id="I2H6E9"/>
<organism evidence="8 9">
    <name type="scientific">Henningerozyma blattae (strain ATCC 34711 / CBS 6284 / DSM 70876 / NBRC 10599 / NRRL Y-10934 / UCD 77-7)</name>
    <name type="common">Yeast</name>
    <name type="synonym">Tetrapisispora blattae</name>
    <dbReference type="NCBI Taxonomy" id="1071380"/>
    <lineage>
        <taxon>Eukaryota</taxon>
        <taxon>Fungi</taxon>
        <taxon>Dikarya</taxon>
        <taxon>Ascomycota</taxon>
        <taxon>Saccharomycotina</taxon>
        <taxon>Saccharomycetes</taxon>
        <taxon>Saccharomycetales</taxon>
        <taxon>Saccharomycetaceae</taxon>
        <taxon>Henningerozyma</taxon>
    </lineage>
</organism>
<dbReference type="GO" id="GO:0005829">
    <property type="term" value="C:cytosol"/>
    <property type="evidence" value="ECO:0007669"/>
    <property type="project" value="EnsemblFungi"/>
</dbReference>
<evidence type="ECO:0000256" key="1">
    <source>
        <dbReference type="ARBA" id="ARBA00004245"/>
    </source>
</evidence>
<evidence type="ECO:0000256" key="4">
    <source>
        <dbReference type="ARBA" id="ARBA00023203"/>
    </source>
</evidence>
<dbReference type="GO" id="GO:0000226">
    <property type="term" value="P:microtubule cytoskeleton organization"/>
    <property type="evidence" value="ECO:0007669"/>
    <property type="project" value="EnsemblFungi"/>
</dbReference>
<sequence>MLHLDPHNLLLQKTLAEAREAQLAGRPLTLDRIVSDFDYTTFHVSNAPEDKSMLWVSIRSKAYQTVASCGSTYQSYLKDKLEAYPGIQLSSQTEAAYDISLIVDLNKLTQEGVVYLSLLKVLVVSYPFHLAFEEFDRLSKIPVPVDEPPVLSDVLFNIKHRDNEQFFVKPSNDRVTVIFETIFEDETDKIFGKVFLQEFVDARKRNRNIQSSPQVLVSHEPPLEVQNFFNTHRQQAGSDSDQKKYITFVLFPRHFQTSELQFSTICHLALFRNYFHYHIKCSKAYMHSRMRYRVNTFVKVLNRAKLDDEDEEDAENKNGEQEHTRKTISGRKMVY</sequence>
<gene>
    <name evidence="8" type="primary">TBLA0F04180</name>
    <name evidence="8" type="ORF">TBLA_0F04180</name>
</gene>
<dbReference type="Pfam" id="PF04045">
    <property type="entry name" value="P34-Arc"/>
    <property type="match status" value="1"/>
</dbReference>
<keyword evidence="3 6" id="KW-0963">Cytoplasm</keyword>
<dbReference type="GO" id="GO:0044396">
    <property type="term" value="P:actin cortical patch organization"/>
    <property type="evidence" value="ECO:0007669"/>
    <property type="project" value="EnsemblFungi"/>
</dbReference>
<dbReference type="OrthoDB" id="148331at2759"/>
<dbReference type="HOGENOM" id="CLU_059439_1_0_1"/>
<keyword evidence="5 6" id="KW-0206">Cytoskeleton</keyword>
<evidence type="ECO:0000256" key="7">
    <source>
        <dbReference type="SAM" id="MobiDB-lite"/>
    </source>
</evidence>
<dbReference type="GO" id="GO:0060090">
    <property type="term" value="F:molecular adaptor activity"/>
    <property type="evidence" value="ECO:0007669"/>
    <property type="project" value="EnsemblFungi"/>
</dbReference>
<dbReference type="eggNOG" id="KOG2826">
    <property type="taxonomic scope" value="Eukaryota"/>
</dbReference>
<protein>
    <recommendedName>
        <fullName evidence="6">Arp2/3 complex 34 kDa subunit</fullName>
    </recommendedName>
</protein>
<comment type="function">
    <text evidence="6">Functions as actin-binding component of the Arp2/3 complex which is involved in regulation of actin polymerization and together with an activating nucleation-promoting factor (NPF) mediates the formation of branched actin networks.</text>
</comment>
<proteinExistence type="inferred from homology"/>
<dbReference type="GO" id="GO:0005200">
    <property type="term" value="F:structural constituent of cytoskeleton"/>
    <property type="evidence" value="ECO:0007669"/>
    <property type="project" value="TreeGrafter"/>
</dbReference>
<dbReference type="KEGG" id="tbl:TBLA_0F04180"/>
<dbReference type="InterPro" id="IPR007188">
    <property type="entry name" value="ARPC2"/>
</dbReference>
<dbReference type="PANTHER" id="PTHR12058:SF0">
    <property type="entry name" value="ACTIN-RELATED PROTEIN 2_3 COMPLEX SUBUNIT 2"/>
    <property type="match status" value="1"/>
</dbReference>
<dbReference type="STRING" id="1071380.I2H6E9"/>
<evidence type="ECO:0000313" key="9">
    <source>
        <dbReference type="Proteomes" id="UP000002866"/>
    </source>
</evidence>
<dbReference type="GO" id="GO:0030041">
    <property type="term" value="P:actin filament polymerization"/>
    <property type="evidence" value="ECO:0007669"/>
    <property type="project" value="InterPro"/>
</dbReference>
<comment type="similarity">
    <text evidence="2 6">Belongs to the ARPC2 family.</text>
</comment>
<dbReference type="FunCoup" id="I2H6E9">
    <property type="interactions" value="807"/>
</dbReference>
<dbReference type="PANTHER" id="PTHR12058">
    <property type="entry name" value="ARP2/3 COMPLEX 34 KDA SUBUNIT"/>
    <property type="match status" value="1"/>
</dbReference>
<dbReference type="FunFam" id="3.30.1460.20:FF:000009">
    <property type="entry name" value="Arp2/3 complex 34 kDa subunit"/>
    <property type="match status" value="1"/>
</dbReference>
<dbReference type="Gene3D" id="3.30.1460.20">
    <property type="match status" value="2"/>
</dbReference>